<reference evidence="3" key="1">
    <citation type="submission" date="2017-02" db="EMBL/GenBank/DDBJ databases">
        <authorList>
            <person name="Tafer H."/>
            <person name="Lopandic K."/>
        </authorList>
    </citation>
    <scope>NUCLEOTIDE SEQUENCE [LARGE SCALE GENOMIC DNA]</scope>
    <source>
        <strain evidence="3">CBS 366.77</strain>
    </source>
</reference>
<dbReference type="AlphaFoldDB" id="A0A3A2ZYB8"/>
<keyword evidence="3" id="KW-1185">Reference proteome</keyword>
<protein>
    <submittedName>
        <fullName evidence="2">Uncharacterized protein</fullName>
    </submittedName>
</protein>
<dbReference type="EMBL" id="MVGC01000024">
    <property type="protein sequence ID" value="RJE26367.1"/>
    <property type="molecule type" value="Genomic_DNA"/>
</dbReference>
<evidence type="ECO:0000256" key="1">
    <source>
        <dbReference type="SAM" id="MobiDB-lite"/>
    </source>
</evidence>
<evidence type="ECO:0000313" key="3">
    <source>
        <dbReference type="Proteomes" id="UP000266188"/>
    </source>
</evidence>
<dbReference type="Proteomes" id="UP000266188">
    <property type="component" value="Unassembled WGS sequence"/>
</dbReference>
<organism evidence="2 3">
    <name type="scientific">Aspergillus sclerotialis</name>
    <dbReference type="NCBI Taxonomy" id="2070753"/>
    <lineage>
        <taxon>Eukaryota</taxon>
        <taxon>Fungi</taxon>
        <taxon>Dikarya</taxon>
        <taxon>Ascomycota</taxon>
        <taxon>Pezizomycotina</taxon>
        <taxon>Eurotiomycetes</taxon>
        <taxon>Eurotiomycetidae</taxon>
        <taxon>Eurotiales</taxon>
        <taxon>Aspergillaceae</taxon>
        <taxon>Aspergillus</taxon>
        <taxon>Aspergillus subgen. Polypaecilum</taxon>
    </lineage>
</organism>
<feature type="compositionally biased region" description="Basic and acidic residues" evidence="1">
    <location>
        <begin position="27"/>
        <end position="37"/>
    </location>
</feature>
<evidence type="ECO:0000313" key="2">
    <source>
        <dbReference type="EMBL" id="RJE26367.1"/>
    </source>
</evidence>
<gene>
    <name evidence="2" type="ORF">PHISCL_01340</name>
</gene>
<feature type="region of interest" description="Disordered" evidence="1">
    <location>
        <begin position="23"/>
        <end position="73"/>
    </location>
</feature>
<dbReference type="OrthoDB" id="4510392at2759"/>
<proteinExistence type="predicted"/>
<comment type="caution">
    <text evidence="2">The sequence shown here is derived from an EMBL/GenBank/DDBJ whole genome shotgun (WGS) entry which is preliminary data.</text>
</comment>
<accession>A0A3A2ZYB8</accession>
<name>A0A3A2ZYB8_9EURO</name>
<sequence length="73" mass="8020">MATVSITSDLEPYLASLRMYLANDSRPSPEKDSKDDETCAGSTPVGDGAQKKRTKKNDDGKQLPLKRGNSRYD</sequence>